<evidence type="ECO:0000313" key="2">
    <source>
        <dbReference type="Proteomes" id="UP000325333"/>
    </source>
</evidence>
<comment type="caution">
    <text evidence="1">The sequence shown here is derived from an EMBL/GenBank/DDBJ whole genome shotgun (WGS) entry which is preliminary data.</text>
</comment>
<accession>A0A5B0KP80</accession>
<gene>
    <name evidence="1" type="ORF">FH063_002654</name>
</gene>
<proteinExistence type="predicted"/>
<protein>
    <submittedName>
        <fullName evidence="1">Uncharacterized protein</fullName>
    </submittedName>
</protein>
<sequence>MQPPLISPAFARILVSASLTRRDHGPRTANRACTQGA</sequence>
<dbReference type="EMBL" id="VEWN01000014">
    <property type="protein sequence ID" value="KAA1053686.1"/>
    <property type="molecule type" value="Genomic_DNA"/>
</dbReference>
<reference evidence="1 2" key="1">
    <citation type="submission" date="2019-07" db="EMBL/GenBank/DDBJ databases">
        <title>Genome sequencing of the stress-tolerant strain Azospirillum brasilense Az19.</title>
        <authorList>
            <person name="Maroniche G.A."/>
            <person name="Garcia J.E."/>
            <person name="Pagnussat L."/>
            <person name="Amenta M."/>
            <person name="Creus C.M."/>
        </authorList>
    </citation>
    <scope>NUCLEOTIDE SEQUENCE [LARGE SCALE GENOMIC DNA]</scope>
    <source>
        <strain evidence="1 2">Az19</strain>
    </source>
</reference>
<evidence type="ECO:0000313" key="1">
    <source>
        <dbReference type="EMBL" id="KAA1053686.1"/>
    </source>
</evidence>
<dbReference type="Proteomes" id="UP000325333">
    <property type="component" value="Unassembled WGS sequence"/>
</dbReference>
<dbReference type="AlphaFoldDB" id="A0A5B0KP80"/>
<name>A0A5B0KP80_9PROT</name>
<organism evidence="1 2">
    <name type="scientific">Azospirillum argentinense</name>
    <dbReference type="NCBI Taxonomy" id="2970906"/>
    <lineage>
        <taxon>Bacteria</taxon>
        <taxon>Pseudomonadati</taxon>
        <taxon>Pseudomonadota</taxon>
        <taxon>Alphaproteobacteria</taxon>
        <taxon>Rhodospirillales</taxon>
        <taxon>Azospirillaceae</taxon>
        <taxon>Azospirillum</taxon>
    </lineage>
</organism>